<proteinExistence type="predicted"/>
<evidence type="ECO:0000256" key="6">
    <source>
        <dbReference type="ARBA" id="ARBA00023237"/>
    </source>
</evidence>
<feature type="domain" description="POTRA" evidence="9">
    <location>
        <begin position="270"/>
        <end position="344"/>
    </location>
</feature>
<dbReference type="Gene3D" id="2.40.160.50">
    <property type="entry name" value="membrane protein fhac: a member of the omp85/tpsb transporter family"/>
    <property type="match status" value="1"/>
</dbReference>
<evidence type="ECO:0000256" key="2">
    <source>
        <dbReference type="ARBA" id="ARBA00022452"/>
    </source>
</evidence>
<dbReference type="InterPro" id="IPR039910">
    <property type="entry name" value="D15-like"/>
</dbReference>
<dbReference type="PANTHER" id="PTHR12815:SF47">
    <property type="entry name" value="TRANSLOCATION AND ASSEMBLY MODULE SUBUNIT TAMA"/>
    <property type="match status" value="1"/>
</dbReference>
<dbReference type="AlphaFoldDB" id="A0A923HA34"/>
<reference evidence="10" key="1">
    <citation type="submission" date="2020-08" db="EMBL/GenBank/DDBJ databases">
        <title>Novel species isolated from subtropical streams in China.</title>
        <authorList>
            <person name="Lu H."/>
        </authorList>
    </citation>
    <scope>NUCLEOTIDE SEQUENCE</scope>
    <source>
        <strain evidence="10">KACC 12607</strain>
    </source>
</reference>
<dbReference type="RefSeq" id="WP_186910488.1">
    <property type="nucleotide sequence ID" value="NZ_JACOFV010000001.1"/>
</dbReference>
<feature type="region of interest" description="Disordered" evidence="7">
    <location>
        <begin position="48"/>
        <end position="83"/>
    </location>
</feature>
<evidence type="ECO:0000256" key="8">
    <source>
        <dbReference type="SAM" id="SignalP"/>
    </source>
</evidence>
<evidence type="ECO:0000256" key="1">
    <source>
        <dbReference type="ARBA" id="ARBA00004370"/>
    </source>
</evidence>
<comment type="caution">
    <text evidence="10">The sequence shown here is derived from an EMBL/GenBank/DDBJ whole genome shotgun (WGS) entry which is preliminary data.</text>
</comment>
<dbReference type="PROSITE" id="PS51779">
    <property type="entry name" value="POTRA"/>
    <property type="match status" value="1"/>
</dbReference>
<dbReference type="Pfam" id="PF01103">
    <property type="entry name" value="Omp85"/>
    <property type="match status" value="1"/>
</dbReference>
<dbReference type="InterPro" id="IPR034746">
    <property type="entry name" value="POTRA"/>
</dbReference>
<dbReference type="PANTHER" id="PTHR12815">
    <property type="entry name" value="SORTING AND ASSEMBLY MACHINERY SAMM50 PROTEIN FAMILY MEMBER"/>
    <property type="match status" value="1"/>
</dbReference>
<dbReference type="EMBL" id="JACOFV010000001">
    <property type="protein sequence ID" value="MBC3860542.1"/>
    <property type="molecule type" value="Genomic_DNA"/>
</dbReference>
<keyword evidence="2" id="KW-1134">Transmembrane beta strand</keyword>
<evidence type="ECO:0000256" key="7">
    <source>
        <dbReference type="SAM" id="MobiDB-lite"/>
    </source>
</evidence>
<evidence type="ECO:0000259" key="9">
    <source>
        <dbReference type="PROSITE" id="PS51779"/>
    </source>
</evidence>
<dbReference type="Gene3D" id="3.10.20.310">
    <property type="entry name" value="membrane protein fhac"/>
    <property type="match status" value="2"/>
</dbReference>
<gene>
    <name evidence="10" type="ORF">H8K32_00375</name>
</gene>
<keyword evidence="5" id="KW-0472">Membrane</keyword>
<keyword evidence="4 8" id="KW-0732">Signal</keyword>
<sequence>MAASFFPPRFTLLLMSIVSGSGWAQEAAILEKTQTLVSNAKEVVVSGGASNSATNDATDQAKADVSSDALVDEAGKTSPGKSLRMSGSFRLVTEKNEWSVLLREHIPEFVSNPEPQNITPSLLRRMRQDIGDILATEGYFSPQIQFENLDEVALRDARSSAEKVINVHIDPGPRTKITSVNIQFTGALNDAVQAQDQSAIARREEALKTWKLTVGKPFTEDAWSQSKNLLTENLRTNVYASAKLIDSEANVDADAHNADLVLEVDSGPVFTFGALQVTGLKRYQRWILDRYQPPREGELYSRARLLEFQRALQNSPYFASVAVAIEADPEKAKSVPIEVNLVERKPRDLSFGLGYSSNTGFRGEIAYRDRDILGRAWDLRSAIRIEQKRQVGFADIYLPPYDNKLDSFGVISDRENVSDVLTVKNAVGIKRTSTNGHVEQRLGLNLVREKVSIESEPTQINRALVASIGWTWRDVDDTFAPRKGEIYQLDLAGSEKAALSDQRFFRVYGKYQRWIPVGTADSIILRAEAGQVFSDSIEGIPEDYLFRTGGSSTVRGYSYQSLGIQQGLAVTGGRVMSVVSAEYVHWLDRTWGIATFVDAGDASDSWRDLKMYQAFGVGGRYRTPAGPIALDLAYGKQTKKLRLDFSIAIAF</sequence>
<protein>
    <submittedName>
        <fullName evidence="10">BamA/TamA family outer membrane protein</fullName>
    </submittedName>
</protein>
<keyword evidence="6" id="KW-0998">Cell outer membrane</keyword>
<dbReference type="Proteomes" id="UP000634011">
    <property type="component" value="Unassembled WGS sequence"/>
</dbReference>
<keyword evidence="11" id="KW-1185">Reference proteome</keyword>
<dbReference type="InterPro" id="IPR000184">
    <property type="entry name" value="Bac_surfAg_D15"/>
</dbReference>
<feature type="signal peptide" evidence="8">
    <location>
        <begin position="1"/>
        <end position="24"/>
    </location>
</feature>
<organism evidence="10 11">
    <name type="scientific">Undibacterium jejuense</name>
    <dbReference type="NCBI Taxonomy" id="1344949"/>
    <lineage>
        <taxon>Bacteria</taxon>
        <taxon>Pseudomonadati</taxon>
        <taxon>Pseudomonadota</taxon>
        <taxon>Betaproteobacteria</taxon>
        <taxon>Burkholderiales</taxon>
        <taxon>Oxalobacteraceae</taxon>
        <taxon>Undibacterium</taxon>
    </lineage>
</organism>
<comment type="subcellular location">
    <subcellularLocation>
        <location evidence="1">Membrane</location>
    </subcellularLocation>
</comment>
<evidence type="ECO:0000256" key="3">
    <source>
        <dbReference type="ARBA" id="ARBA00022692"/>
    </source>
</evidence>
<feature type="compositionally biased region" description="Polar residues" evidence="7">
    <location>
        <begin position="48"/>
        <end position="58"/>
    </location>
</feature>
<evidence type="ECO:0000313" key="10">
    <source>
        <dbReference type="EMBL" id="MBC3860542.1"/>
    </source>
</evidence>
<dbReference type="GO" id="GO:0019867">
    <property type="term" value="C:outer membrane"/>
    <property type="evidence" value="ECO:0007669"/>
    <property type="project" value="InterPro"/>
</dbReference>
<accession>A0A923HA34</accession>
<name>A0A923HA34_9BURK</name>
<feature type="chain" id="PRO_5037340915" evidence="8">
    <location>
        <begin position="25"/>
        <end position="651"/>
    </location>
</feature>
<keyword evidence="3" id="KW-0812">Transmembrane</keyword>
<evidence type="ECO:0000256" key="4">
    <source>
        <dbReference type="ARBA" id="ARBA00022729"/>
    </source>
</evidence>
<evidence type="ECO:0000313" key="11">
    <source>
        <dbReference type="Proteomes" id="UP000634011"/>
    </source>
</evidence>
<evidence type="ECO:0000256" key="5">
    <source>
        <dbReference type="ARBA" id="ARBA00023136"/>
    </source>
</evidence>